<evidence type="ECO:0000256" key="1">
    <source>
        <dbReference type="SAM" id="MobiDB-lite"/>
    </source>
</evidence>
<dbReference type="Proteomes" id="UP000039865">
    <property type="component" value="Unassembled WGS sequence"/>
</dbReference>
<feature type="domain" description="RNase NYN" evidence="2">
    <location>
        <begin position="558"/>
        <end position="715"/>
    </location>
</feature>
<feature type="region of interest" description="Disordered" evidence="1">
    <location>
        <begin position="91"/>
        <end position="117"/>
    </location>
</feature>
<gene>
    <name evidence="3" type="primary">Contig18832.g19975</name>
    <name evidence="3" type="ORF">STYLEM_16013</name>
</gene>
<proteinExistence type="predicted"/>
<dbReference type="OrthoDB" id="289799at2759"/>
<feature type="region of interest" description="Disordered" evidence="1">
    <location>
        <begin position="1"/>
        <end position="76"/>
    </location>
</feature>
<feature type="compositionally biased region" description="Polar residues" evidence="1">
    <location>
        <begin position="1"/>
        <end position="23"/>
    </location>
</feature>
<dbReference type="Pfam" id="PF11977">
    <property type="entry name" value="RNase_Zc3h12a"/>
    <property type="match status" value="1"/>
</dbReference>
<feature type="compositionally biased region" description="Basic residues" evidence="1">
    <location>
        <begin position="96"/>
        <end position="108"/>
    </location>
</feature>
<dbReference type="InParanoid" id="A0A078B199"/>
<reference evidence="3 4" key="1">
    <citation type="submission" date="2014-06" db="EMBL/GenBank/DDBJ databases">
        <authorList>
            <person name="Swart Estienne"/>
        </authorList>
    </citation>
    <scope>NUCLEOTIDE SEQUENCE [LARGE SCALE GENOMIC DNA]</scope>
    <source>
        <strain evidence="3 4">130c</strain>
    </source>
</reference>
<evidence type="ECO:0000313" key="4">
    <source>
        <dbReference type="Proteomes" id="UP000039865"/>
    </source>
</evidence>
<dbReference type="GO" id="GO:0005634">
    <property type="term" value="C:nucleus"/>
    <property type="evidence" value="ECO:0007669"/>
    <property type="project" value="TreeGrafter"/>
</dbReference>
<keyword evidence="4" id="KW-1185">Reference proteome</keyword>
<sequence>MQSTQSSQHYSSNKPLDPVNSQPFYPKSKTHSQQNQYQSSSSISTNAYQGNSNHNSANGNSAHSTNNSIQKPQQKGGMIQTSMVYQQYNQINDNKKYKKQSRGGQRQRKMVEMGDPDNQQEIIDASRQEQSSIVKILEKAQGQLSDDEEFIKVFKKIEKYLELQLQIFKNSDILKTNIESLNFARRISGWLLLYMGDLSRYKAKCENQDKDVVGKAKTLYPFEGKIFNQLAERGFTNSKTALRGLNNRKVRDDKVFYDFILAFFRFQGILYTRIGIDELELLEPEVSQLFNEYFISIDKEANKIEEIDKIIHLSIIMIFIAHATIADTIKDLQKQGRKNQNSMRDEVDQKQSARQELEKALSHQLPQFAIKQITQLLLLIIDRISSLPSFWLEALTPILTWMTLHKDDQLLSTIFETNPQIVQDLSRIHKLLSNYVHLELKSIKDEEEQLQITQFIGSTLLKEEFFFIGFLPLQSYLDHKKQVGCGEKCPQQREYLVRSLILKDHLELIKCTFEDLKHNSSSSSDEKNDSSEEIKESEDFFSQIDQISRVNQRVDQKPMIIVDAQNSAMRHGGSKFFSVLGVQIVIEYWHKNGHQVVCFLPDYLFNYDQVNTKKKLASMNLKNVKVSQIPDNVSLLHSLADKGFIVKTPPQDYDDSYCIQYAKKFNAFIVTNDKFRDYILKQENNPDKSKERKWIKDHSISYTFNGNEFLPNPDSKIFVRYPYEDYHHFPLDKM</sequence>
<dbReference type="GO" id="GO:0004521">
    <property type="term" value="F:RNA endonuclease activity"/>
    <property type="evidence" value="ECO:0007669"/>
    <property type="project" value="TreeGrafter"/>
</dbReference>
<accession>A0A078B199</accession>
<dbReference type="PANTHER" id="PTHR12876:SF35">
    <property type="entry name" value="LD08718P-RELATED"/>
    <property type="match status" value="1"/>
</dbReference>
<dbReference type="GO" id="GO:0003729">
    <property type="term" value="F:mRNA binding"/>
    <property type="evidence" value="ECO:0007669"/>
    <property type="project" value="TreeGrafter"/>
</dbReference>
<dbReference type="PANTHER" id="PTHR12876">
    <property type="entry name" value="N4BP1-RELATED"/>
    <property type="match status" value="1"/>
</dbReference>
<dbReference type="InterPro" id="IPR051101">
    <property type="entry name" value="ZC3H12/N4BP1_RNase_Reg"/>
</dbReference>
<evidence type="ECO:0000313" key="3">
    <source>
        <dbReference type="EMBL" id="CDW86913.1"/>
    </source>
</evidence>
<protein>
    <recommendedName>
        <fullName evidence="2">RNase NYN domain-containing protein</fullName>
    </recommendedName>
</protein>
<dbReference type="InterPro" id="IPR021869">
    <property type="entry name" value="RNase_Zc3h12_NYN"/>
</dbReference>
<dbReference type="SUPFAM" id="SSF48452">
    <property type="entry name" value="TPR-like"/>
    <property type="match status" value="1"/>
</dbReference>
<name>A0A078B199_STYLE</name>
<dbReference type="EMBL" id="CCKQ01015108">
    <property type="protein sequence ID" value="CDW86913.1"/>
    <property type="molecule type" value="Genomic_DNA"/>
</dbReference>
<dbReference type="InterPro" id="IPR011990">
    <property type="entry name" value="TPR-like_helical_dom_sf"/>
</dbReference>
<evidence type="ECO:0000259" key="2">
    <source>
        <dbReference type="Pfam" id="PF11977"/>
    </source>
</evidence>
<organism evidence="3 4">
    <name type="scientific">Stylonychia lemnae</name>
    <name type="common">Ciliate</name>
    <dbReference type="NCBI Taxonomy" id="5949"/>
    <lineage>
        <taxon>Eukaryota</taxon>
        <taxon>Sar</taxon>
        <taxon>Alveolata</taxon>
        <taxon>Ciliophora</taxon>
        <taxon>Intramacronucleata</taxon>
        <taxon>Spirotrichea</taxon>
        <taxon>Stichotrichia</taxon>
        <taxon>Sporadotrichida</taxon>
        <taxon>Oxytrichidae</taxon>
        <taxon>Stylonychinae</taxon>
        <taxon>Stylonychia</taxon>
    </lineage>
</organism>
<dbReference type="AlphaFoldDB" id="A0A078B199"/>
<feature type="compositionally biased region" description="Low complexity" evidence="1">
    <location>
        <begin position="32"/>
        <end position="68"/>
    </location>
</feature>
<dbReference type="Gene3D" id="3.40.50.11980">
    <property type="match status" value="1"/>
</dbReference>
<dbReference type="GO" id="GO:0036464">
    <property type="term" value="C:cytoplasmic ribonucleoprotein granule"/>
    <property type="evidence" value="ECO:0007669"/>
    <property type="project" value="TreeGrafter"/>
</dbReference>